<name>A0ABS0VG35_PSEVE</name>
<keyword evidence="3" id="KW-1185">Reference proteome</keyword>
<protein>
    <submittedName>
        <fullName evidence="2">SGNH/GDSL hydrolase family protein</fullName>
    </submittedName>
</protein>
<sequence>MTDQTQRLEIATVRAEIGSNITYRFNNDAIGAGGIPTESGDIKNLKLIIKEIEDKASVSTSIYTTVADGLAATEEGGMFLVQSDVEAEIYVVWRKVGGVAVDTGKRALSSQAAANALSVANTKADASAVNSLTTRVTTAEGSISSQGTSITGLTSSLATTNTNVTAAQTAATAANTLAGSKGKVMVQTATPAAADQLVQNLWIDITSSANTPKRWNGSAWAAVTDKVATDAAAAAANALSVANTKADASAVNSLTTRVTTAEGSISSQGTSITGLTSSLATTIQSYGFGLEYLYAFHTKLLAQTVPVKVTMSGDSTTNGAGSVSPYTPAEQLSSALAERGVNCTVLNRGHDGNSTADWVDNWVAADAAENPDLYIIRWGMNDTYYGRSIAQFEASLRAGLTIYRSTRGLTTNSILLMPPNAADAVPWGTGIADAAWGKACNEVAKLVARDFSCAYLDVYSWLKDGAAGAGRWLDGTVGGHNGVHPKPVMNAVITDFIAEFAVPKNLRPRVPKGVVKTVTGSDLPATFPVGWSVYHATGFASITPGAWVRTFRSADGFCIQEAYAEKVTGNYYSNFTAARLGDANSNVWHGFHTQPPQLIPLESGWSSLAGVTGSAPYAAISNNVVTLGGIASKAGAVAAQEIIGILHWGFRPLVDTEWYVVVDNASPTGVLRIKANGEIIHWNPIANTGANWVSLSGVSFIVGT</sequence>
<evidence type="ECO:0000313" key="2">
    <source>
        <dbReference type="EMBL" id="MBI6649136.1"/>
    </source>
</evidence>
<evidence type="ECO:0000259" key="1">
    <source>
        <dbReference type="Pfam" id="PF13472"/>
    </source>
</evidence>
<dbReference type="Proteomes" id="UP000614123">
    <property type="component" value="Unassembled WGS sequence"/>
</dbReference>
<dbReference type="InterPro" id="IPR013830">
    <property type="entry name" value="SGNH_hydro"/>
</dbReference>
<organism evidence="2 3">
    <name type="scientific">Pseudomonas veronii</name>
    <dbReference type="NCBI Taxonomy" id="76761"/>
    <lineage>
        <taxon>Bacteria</taxon>
        <taxon>Pseudomonadati</taxon>
        <taxon>Pseudomonadota</taxon>
        <taxon>Gammaproteobacteria</taxon>
        <taxon>Pseudomonadales</taxon>
        <taxon>Pseudomonadaceae</taxon>
        <taxon>Pseudomonas</taxon>
    </lineage>
</organism>
<dbReference type="PANTHER" id="PTHR30383">
    <property type="entry name" value="THIOESTERASE 1/PROTEASE 1/LYSOPHOSPHOLIPASE L1"/>
    <property type="match status" value="1"/>
</dbReference>
<dbReference type="Gene3D" id="3.40.50.1110">
    <property type="entry name" value="SGNH hydrolase"/>
    <property type="match status" value="1"/>
</dbReference>
<dbReference type="SUPFAM" id="SSF52266">
    <property type="entry name" value="SGNH hydrolase"/>
    <property type="match status" value="1"/>
</dbReference>
<dbReference type="RefSeq" id="WP_198717180.1">
    <property type="nucleotide sequence ID" value="NZ_JAEILD010000039.1"/>
</dbReference>
<dbReference type="Gene3D" id="1.20.5.340">
    <property type="match status" value="1"/>
</dbReference>
<dbReference type="PANTHER" id="PTHR30383:SF5">
    <property type="entry name" value="SGNH HYDROLASE-TYPE ESTERASE DOMAIN-CONTAINING PROTEIN"/>
    <property type="match status" value="1"/>
</dbReference>
<evidence type="ECO:0000313" key="3">
    <source>
        <dbReference type="Proteomes" id="UP000614123"/>
    </source>
</evidence>
<proteinExistence type="predicted"/>
<dbReference type="EMBL" id="JAEILD010000039">
    <property type="protein sequence ID" value="MBI6649136.1"/>
    <property type="molecule type" value="Genomic_DNA"/>
</dbReference>
<reference evidence="2 3" key="1">
    <citation type="submission" date="2020-12" db="EMBL/GenBank/DDBJ databases">
        <title>Comparative genomic insights into the epidemiology and virulence of plant pathogenic Pseudomonads from Turkey.</title>
        <authorList>
            <person name="Dillon M."/>
            <person name="Ruiz-Bedoya T."/>
            <person name="Bendalovic-Torma C."/>
            <person name="Guttman K.M."/>
            <person name="Kwak H."/>
            <person name="Middleton M.A."/>
            <person name="Wang P.W."/>
            <person name="Horuz S."/>
            <person name="Aysan Y."/>
            <person name="Guttman D.S."/>
        </authorList>
    </citation>
    <scope>NUCLEOTIDE SEQUENCE [LARGE SCALE GENOMIC DNA]</scope>
    <source>
        <strain evidence="2 3">S4_EA_3a</strain>
    </source>
</reference>
<dbReference type="GO" id="GO:0016787">
    <property type="term" value="F:hydrolase activity"/>
    <property type="evidence" value="ECO:0007669"/>
    <property type="project" value="UniProtKB-KW"/>
</dbReference>
<keyword evidence="2" id="KW-0378">Hydrolase</keyword>
<feature type="domain" description="SGNH hydrolase-type esterase" evidence="1">
    <location>
        <begin position="313"/>
        <end position="487"/>
    </location>
</feature>
<dbReference type="InterPro" id="IPR051532">
    <property type="entry name" value="Ester_Hydrolysis_Enzymes"/>
</dbReference>
<dbReference type="CDD" id="cd00229">
    <property type="entry name" value="SGNH_hydrolase"/>
    <property type="match status" value="1"/>
</dbReference>
<accession>A0ABS0VG35</accession>
<dbReference type="InterPro" id="IPR036514">
    <property type="entry name" value="SGNH_hydro_sf"/>
</dbReference>
<dbReference type="Pfam" id="PF13472">
    <property type="entry name" value="Lipase_GDSL_2"/>
    <property type="match status" value="1"/>
</dbReference>
<gene>
    <name evidence="2" type="ORF">YA0849_08970</name>
</gene>
<comment type="caution">
    <text evidence="2">The sequence shown here is derived from an EMBL/GenBank/DDBJ whole genome shotgun (WGS) entry which is preliminary data.</text>
</comment>